<evidence type="ECO:0000313" key="4">
    <source>
        <dbReference type="Proteomes" id="UP001596044"/>
    </source>
</evidence>
<comment type="caution">
    <text evidence="3">The sequence shown here is derived from an EMBL/GenBank/DDBJ whole genome shotgun (WGS) entry which is preliminary data.</text>
</comment>
<organism evidence="3 4">
    <name type="scientific">Paenibacillus aestuarii</name>
    <dbReference type="NCBI Taxonomy" id="516965"/>
    <lineage>
        <taxon>Bacteria</taxon>
        <taxon>Bacillati</taxon>
        <taxon>Bacillota</taxon>
        <taxon>Bacilli</taxon>
        <taxon>Bacillales</taxon>
        <taxon>Paenibacillaceae</taxon>
        <taxon>Paenibacillus</taxon>
    </lineage>
</organism>
<name>A0ABW0KE33_9BACL</name>
<dbReference type="Pfam" id="PF00395">
    <property type="entry name" value="SLH"/>
    <property type="match status" value="1"/>
</dbReference>
<evidence type="ECO:0000259" key="2">
    <source>
        <dbReference type="PROSITE" id="PS51272"/>
    </source>
</evidence>
<gene>
    <name evidence="3" type="ORF">ACFPOG_26110</name>
</gene>
<evidence type="ECO:0000313" key="3">
    <source>
        <dbReference type="EMBL" id="MFC5451679.1"/>
    </source>
</evidence>
<sequence length="373" mass="41716">MRKKMMLTSVLSVFCFTGCQSVEATTEALKHTGKPAVVNMIHFQDMASHWAESSVRNGVAKGYVDGYEDSTFRPEQPVTRGEFIKMVMTAIKSPVDGTAGGAEWAKPYLVAAGHRGIWRENDFAVEQLNEPISRLEMSRIALRAADSNLQNKAMQMDDRSIMFNSAKKGLIQGLAGGELGLNEPTTRAQSVTMIERVLTVLDGGKLPVDKAAASYAEIELRGSNFETMWGIRVKEFPYDYHIGEGFDMTINKVVVIDHSDSNSAYFDLYKDGWLGNGTNSYTMAYDITLKNSSIKDHYIFYPRQSIGTVDYGTSFNKEIELKSSIWMDQIGEYQGWLGFNVKKETIDRILNIGNSPRVILEVQSESLDFGIRK</sequence>
<dbReference type="EMBL" id="JBHSMJ010000040">
    <property type="protein sequence ID" value="MFC5451679.1"/>
    <property type="molecule type" value="Genomic_DNA"/>
</dbReference>
<feature type="signal peptide" evidence="1">
    <location>
        <begin position="1"/>
        <end position="24"/>
    </location>
</feature>
<evidence type="ECO:0000256" key="1">
    <source>
        <dbReference type="SAM" id="SignalP"/>
    </source>
</evidence>
<reference evidence="4" key="1">
    <citation type="journal article" date="2019" name="Int. J. Syst. Evol. Microbiol.">
        <title>The Global Catalogue of Microorganisms (GCM) 10K type strain sequencing project: providing services to taxonomists for standard genome sequencing and annotation.</title>
        <authorList>
            <consortium name="The Broad Institute Genomics Platform"/>
            <consortium name="The Broad Institute Genome Sequencing Center for Infectious Disease"/>
            <person name="Wu L."/>
            <person name="Ma J."/>
        </authorList>
    </citation>
    <scope>NUCLEOTIDE SEQUENCE [LARGE SCALE GENOMIC DNA]</scope>
    <source>
        <strain evidence="4">KACC 11904</strain>
    </source>
</reference>
<dbReference type="InterPro" id="IPR001119">
    <property type="entry name" value="SLH_dom"/>
</dbReference>
<dbReference type="RefSeq" id="WP_270880107.1">
    <property type="nucleotide sequence ID" value="NZ_JAQFVF010000027.1"/>
</dbReference>
<feature type="chain" id="PRO_5046124696" evidence="1">
    <location>
        <begin position="25"/>
        <end position="373"/>
    </location>
</feature>
<proteinExistence type="predicted"/>
<keyword evidence="4" id="KW-1185">Reference proteome</keyword>
<dbReference type="Proteomes" id="UP001596044">
    <property type="component" value="Unassembled WGS sequence"/>
</dbReference>
<protein>
    <submittedName>
        <fullName evidence="3">S-layer homology domain-containing protein</fullName>
    </submittedName>
</protein>
<feature type="domain" description="SLH" evidence="2">
    <location>
        <begin position="38"/>
        <end position="101"/>
    </location>
</feature>
<accession>A0ABW0KE33</accession>
<dbReference type="PROSITE" id="PS51272">
    <property type="entry name" value="SLH"/>
    <property type="match status" value="1"/>
</dbReference>
<keyword evidence="1" id="KW-0732">Signal</keyword>